<evidence type="ECO:0000256" key="1">
    <source>
        <dbReference type="SAM" id="MobiDB-lite"/>
    </source>
</evidence>
<evidence type="ECO:0000313" key="2">
    <source>
        <dbReference type="EMBL" id="MPN37828.1"/>
    </source>
</evidence>
<feature type="region of interest" description="Disordered" evidence="1">
    <location>
        <begin position="54"/>
        <end position="79"/>
    </location>
</feature>
<organism evidence="2">
    <name type="scientific">bioreactor metagenome</name>
    <dbReference type="NCBI Taxonomy" id="1076179"/>
    <lineage>
        <taxon>unclassified sequences</taxon>
        <taxon>metagenomes</taxon>
        <taxon>ecological metagenomes</taxon>
    </lineage>
</organism>
<name>A0A645HFM5_9ZZZZ</name>
<protein>
    <submittedName>
        <fullName evidence="2">Uncharacterized protein</fullName>
    </submittedName>
</protein>
<dbReference type="EMBL" id="VSSQ01092704">
    <property type="protein sequence ID" value="MPN37828.1"/>
    <property type="molecule type" value="Genomic_DNA"/>
</dbReference>
<gene>
    <name evidence="2" type="ORF">SDC9_185349</name>
</gene>
<reference evidence="2" key="1">
    <citation type="submission" date="2019-08" db="EMBL/GenBank/DDBJ databases">
        <authorList>
            <person name="Kucharzyk K."/>
            <person name="Murdoch R.W."/>
            <person name="Higgins S."/>
            <person name="Loffler F."/>
        </authorList>
    </citation>
    <scope>NUCLEOTIDE SEQUENCE</scope>
</reference>
<comment type="caution">
    <text evidence="2">The sequence shown here is derived from an EMBL/GenBank/DDBJ whole genome shotgun (WGS) entry which is preliminary data.</text>
</comment>
<sequence length="112" mass="12564">MHYTMYTMKEKLAHMDKAKAAMENGTGSFRSYADANGISRSTFYKWAHTHGYSEDSEQYKPSTPFVKLGKQPEQQESESRKLVLSGFGARIEIILPGSLLALLQGIRIESST</sequence>
<accession>A0A645HFM5</accession>
<dbReference type="AlphaFoldDB" id="A0A645HFM5"/>
<proteinExistence type="predicted"/>